<dbReference type="InterPro" id="IPR003439">
    <property type="entry name" value="ABC_transporter-like_ATP-bd"/>
</dbReference>
<dbReference type="InterPro" id="IPR027417">
    <property type="entry name" value="P-loop_NTPase"/>
</dbReference>
<dbReference type="EMBL" id="UINC01213626">
    <property type="protein sequence ID" value="SVE38493.1"/>
    <property type="molecule type" value="Genomic_DNA"/>
</dbReference>
<feature type="non-terminal residue" evidence="4">
    <location>
        <position position="1"/>
    </location>
</feature>
<gene>
    <name evidence="4" type="ORF">METZ01_LOCUS491347</name>
</gene>
<dbReference type="SUPFAM" id="SSF52540">
    <property type="entry name" value="P-loop containing nucleoside triphosphate hydrolases"/>
    <property type="match status" value="1"/>
</dbReference>
<dbReference type="PANTHER" id="PTHR43204">
    <property type="entry name" value="ABC TRANSPORTER I FAMILY MEMBER 6, CHLOROPLASTIC"/>
    <property type="match status" value="1"/>
</dbReference>
<reference evidence="4" key="1">
    <citation type="submission" date="2018-05" db="EMBL/GenBank/DDBJ databases">
        <authorList>
            <person name="Lanie J.A."/>
            <person name="Ng W.-L."/>
            <person name="Kazmierczak K.M."/>
            <person name="Andrzejewski T.M."/>
            <person name="Davidsen T.M."/>
            <person name="Wayne K.J."/>
            <person name="Tettelin H."/>
            <person name="Glass J.I."/>
            <person name="Rusch D."/>
            <person name="Podicherti R."/>
            <person name="Tsui H.-C.T."/>
            <person name="Winkler M.E."/>
        </authorList>
    </citation>
    <scope>NUCLEOTIDE SEQUENCE</scope>
</reference>
<dbReference type="NCBIfam" id="TIGR01978">
    <property type="entry name" value="sufC"/>
    <property type="match status" value="1"/>
</dbReference>
<name>A0A383D2L2_9ZZZZ</name>
<dbReference type="PROSITE" id="PS00211">
    <property type="entry name" value="ABC_TRANSPORTER_1"/>
    <property type="match status" value="1"/>
</dbReference>
<keyword evidence="2" id="KW-0067">ATP-binding</keyword>
<organism evidence="4">
    <name type="scientific">marine metagenome</name>
    <dbReference type="NCBI Taxonomy" id="408172"/>
    <lineage>
        <taxon>unclassified sequences</taxon>
        <taxon>metagenomes</taxon>
        <taxon>ecological metagenomes</taxon>
    </lineage>
</organism>
<dbReference type="InterPro" id="IPR003593">
    <property type="entry name" value="AAA+_ATPase"/>
</dbReference>
<dbReference type="AlphaFoldDB" id="A0A383D2L2"/>
<sequence>SVKNNKILEGLNIDILSGELHVVMGPNGSGKSTLANVISGKENYKVDKGKISYLNENLLDMEVEERASKGIFMSFQYPIEIPGINNAYFLRSAMNSQQKFNRKKEINASDFMKEYKNIMSKLDLDSSFISRCLNEGFSGGEKKRNEMLQMFMLKPKLCILDETDSGLDIDALKIISQCIQSMRNSKRSFLIITHYHRILEHLDADFVHILSKGKIVKTGSKNLALEIEKKGFKTVLS</sequence>
<dbReference type="GO" id="GO:0016887">
    <property type="term" value="F:ATP hydrolysis activity"/>
    <property type="evidence" value="ECO:0007669"/>
    <property type="project" value="InterPro"/>
</dbReference>
<accession>A0A383D2L2</accession>
<dbReference type="Pfam" id="PF00005">
    <property type="entry name" value="ABC_tran"/>
    <property type="match status" value="1"/>
</dbReference>
<dbReference type="PROSITE" id="PS50893">
    <property type="entry name" value="ABC_TRANSPORTER_2"/>
    <property type="match status" value="1"/>
</dbReference>
<evidence type="ECO:0000256" key="1">
    <source>
        <dbReference type="ARBA" id="ARBA00022741"/>
    </source>
</evidence>
<evidence type="ECO:0000313" key="4">
    <source>
        <dbReference type="EMBL" id="SVE38493.1"/>
    </source>
</evidence>
<dbReference type="InterPro" id="IPR017871">
    <property type="entry name" value="ABC_transporter-like_CS"/>
</dbReference>
<feature type="domain" description="ABC transporter" evidence="3">
    <location>
        <begin position="2"/>
        <end position="237"/>
    </location>
</feature>
<proteinExistence type="predicted"/>
<keyword evidence="1" id="KW-0547">Nucleotide-binding</keyword>
<evidence type="ECO:0000256" key="2">
    <source>
        <dbReference type="ARBA" id="ARBA00022840"/>
    </source>
</evidence>
<dbReference type="GO" id="GO:0005524">
    <property type="term" value="F:ATP binding"/>
    <property type="evidence" value="ECO:0007669"/>
    <property type="project" value="UniProtKB-KW"/>
</dbReference>
<dbReference type="Gene3D" id="3.40.50.300">
    <property type="entry name" value="P-loop containing nucleotide triphosphate hydrolases"/>
    <property type="match status" value="1"/>
</dbReference>
<protein>
    <recommendedName>
        <fullName evidence="3">ABC transporter domain-containing protein</fullName>
    </recommendedName>
</protein>
<feature type="non-terminal residue" evidence="4">
    <location>
        <position position="237"/>
    </location>
</feature>
<dbReference type="InterPro" id="IPR010230">
    <property type="entry name" value="FeS-cluster_ATPase_SufC"/>
</dbReference>
<evidence type="ECO:0000259" key="3">
    <source>
        <dbReference type="PROSITE" id="PS50893"/>
    </source>
</evidence>
<dbReference type="SMART" id="SM00382">
    <property type="entry name" value="AAA"/>
    <property type="match status" value="1"/>
</dbReference>
<dbReference type="PANTHER" id="PTHR43204:SF1">
    <property type="entry name" value="ABC TRANSPORTER I FAMILY MEMBER 6, CHLOROPLASTIC"/>
    <property type="match status" value="1"/>
</dbReference>
<dbReference type="CDD" id="cd03217">
    <property type="entry name" value="ABC_FeS_Assembly"/>
    <property type="match status" value="1"/>
</dbReference>